<organism evidence="8 9">
    <name type="scientific">Rothia terrae</name>
    <dbReference type="NCBI Taxonomy" id="396015"/>
    <lineage>
        <taxon>Bacteria</taxon>
        <taxon>Bacillati</taxon>
        <taxon>Actinomycetota</taxon>
        <taxon>Actinomycetes</taxon>
        <taxon>Micrococcales</taxon>
        <taxon>Micrococcaceae</taxon>
        <taxon>Rothia</taxon>
    </lineage>
</organism>
<feature type="transmembrane region" description="Helical" evidence="7">
    <location>
        <begin position="370"/>
        <end position="393"/>
    </location>
</feature>
<proteinExistence type="predicted"/>
<feature type="transmembrane region" description="Helical" evidence="7">
    <location>
        <begin position="327"/>
        <end position="350"/>
    </location>
</feature>
<dbReference type="EMBL" id="CP061539">
    <property type="protein sequence ID" value="QNV37418.1"/>
    <property type="molecule type" value="Genomic_DNA"/>
</dbReference>
<dbReference type="KEGG" id="rter:IDM49_09330"/>
<evidence type="ECO:0000256" key="5">
    <source>
        <dbReference type="ARBA" id="ARBA00022989"/>
    </source>
</evidence>
<dbReference type="InterPro" id="IPR036259">
    <property type="entry name" value="MFS_trans_sf"/>
</dbReference>
<feature type="transmembrane region" description="Helical" evidence="7">
    <location>
        <begin position="175"/>
        <end position="192"/>
    </location>
</feature>
<dbReference type="CDD" id="cd06173">
    <property type="entry name" value="MFS_MefA_like"/>
    <property type="match status" value="1"/>
</dbReference>
<evidence type="ECO:0000256" key="6">
    <source>
        <dbReference type="ARBA" id="ARBA00023136"/>
    </source>
</evidence>
<evidence type="ECO:0000313" key="8">
    <source>
        <dbReference type="EMBL" id="QNV37418.1"/>
    </source>
</evidence>
<keyword evidence="2" id="KW-0813">Transport</keyword>
<feature type="transmembrane region" description="Helical" evidence="7">
    <location>
        <begin position="20"/>
        <end position="44"/>
    </location>
</feature>
<evidence type="ECO:0000256" key="2">
    <source>
        <dbReference type="ARBA" id="ARBA00022448"/>
    </source>
</evidence>
<dbReference type="PANTHER" id="PTHR23513">
    <property type="entry name" value="INTEGRAL MEMBRANE EFFLUX PROTEIN-RELATED"/>
    <property type="match status" value="1"/>
</dbReference>
<dbReference type="SUPFAM" id="SSF103473">
    <property type="entry name" value="MFS general substrate transporter"/>
    <property type="match status" value="1"/>
</dbReference>
<evidence type="ECO:0000313" key="9">
    <source>
        <dbReference type="Proteomes" id="UP000516404"/>
    </source>
</evidence>
<dbReference type="PANTHER" id="PTHR23513:SF9">
    <property type="entry name" value="ENTEROBACTIN EXPORTER ENTS"/>
    <property type="match status" value="1"/>
</dbReference>
<feature type="transmembrane region" description="Helical" evidence="7">
    <location>
        <begin position="148"/>
        <end position="169"/>
    </location>
</feature>
<feature type="transmembrane region" description="Helical" evidence="7">
    <location>
        <begin position="50"/>
        <end position="70"/>
    </location>
</feature>
<keyword evidence="9" id="KW-1185">Reference proteome</keyword>
<evidence type="ECO:0000256" key="7">
    <source>
        <dbReference type="SAM" id="Phobius"/>
    </source>
</evidence>
<dbReference type="Gene3D" id="1.20.1250.20">
    <property type="entry name" value="MFS general substrate transporter like domains"/>
    <property type="match status" value="1"/>
</dbReference>
<feature type="transmembrane region" description="Helical" evidence="7">
    <location>
        <begin position="295"/>
        <end position="315"/>
    </location>
</feature>
<dbReference type="Pfam" id="PF05977">
    <property type="entry name" value="MFS_3"/>
    <property type="match status" value="1"/>
</dbReference>
<dbReference type="AlphaFoldDB" id="A0A7H2BCM2"/>
<gene>
    <name evidence="8" type="ORF">IDM49_09330</name>
</gene>
<dbReference type="GeneID" id="96624441"/>
<sequence>MPKLLMDITPLKVSPEFRRIWMGGLFSTMGYQITSIAMTLEIFALTGSTAATGAIGLVAVGPLIIGGLYGGVIADTYDRRKVALAASIGMWLVTLCIAIHAWASVHNVWVLYGLIAVESLLQPINQAARGAIIPKLIKRRLLPSANALTMTVGTLGMSVGPMLGGALVASVGYNWTYSINVLAMMVGLWALYKLPPMIPHRDHAQEQKRGLSSVAEGLRFVKGQPVVGMSFIVDVIGMLFAQARPIIPALVVVSFGGGDSGAGILLSAGAIGALLGVSLSGWLKNIERQGRFLTLSYVGWGLGFFTFGLIAFMLLGREPSDSVLENLLPILGGAAALAFAGWCDALGGIYRSTILQTASPDNMRGRLQGLFIVTVTGGPNLGTGLVGGAANVLGAPVAAMAGGLTCILAIAGITVAIPALWRYVPKPIEDTAMIPQIHPE</sequence>
<feature type="transmembrane region" description="Helical" evidence="7">
    <location>
        <begin position="82"/>
        <end position="103"/>
    </location>
</feature>
<dbReference type="GO" id="GO:0005886">
    <property type="term" value="C:plasma membrane"/>
    <property type="evidence" value="ECO:0007669"/>
    <property type="project" value="UniProtKB-SubCell"/>
</dbReference>
<evidence type="ECO:0000256" key="3">
    <source>
        <dbReference type="ARBA" id="ARBA00022475"/>
    </source>
</evidence>
<keyword evidence="3" id="KW-1003">Cell membrane</keyword>
<keyword evidence="5 7" id="KW-1133">Transmembrane helix</keyword>
<dbReference type="InterPro" id="IPR010290">
    <property type="entry name" value="TM_effector"/>
</dbReference>
<dbReference type="RefSeq" id="WP_168614780.1">
    <property type="nucleotide sequence ID" value="NZ_BAAAOX010000020.1"/>
</dbReference>
<dbReference type="Proteomes" id="UP000516404">
    <property type="component" value="Chromosome"/>
</dbReference>
<evidence type="ECO:0000256" key="4">
    <source>
        <dbReference type="ARBA" id="ARBA00022692"/>
    </source>
</evidence>
<protein>
    <submittedName>
        <fullName evidence="8">MFS transporter</fullName>
    </submittedName>
</protein>
<name>A0A7H2BCM2_9MICC</name>
<comment type="subcellular location">
    <subcellularLocation>
        <location evidence="1">Cell inner membrane</location>
        <topology evidence="1">Multi-pass membrane protein</topology>
    </subcellularLocation>
</comment>
<keyword evidence="4 7" id="KW-0812">Transmembrane</keyword>
<accession>A0A7H2BCM2</accession>
<keyword evidence="6 7" id="KW-0472">Membrane</keyword>
<feature type="transmembrane region" description="Helical" evidence="7">
    <location>
        <begin position="399"/>
        <end position="421"/>
    </location>
</feature>
<evidence type="ECO:0000256" key="1">
    <source>
        <dbReference type="ARBA" id="ARBA00004429"/>
    </source>
</evidence>
<feature type="transmembrane region" description="Helical" evidence="7">
    <location>
        <begin position="263"/>
        <end position="283"/>
    </location>
</feature>
<reference evidence="8 9" key="1">
    <citation type="submission" date="2020-09" db="EMBL/GenBank/DDBJ databases">
        <title>Investigation of environmental microbes.</title>
        <authorList>
            <person name="Ou Y."/>
            <person name="Kang Q."/>
        </authorList>
    </citation>
    <scope>NUCLEOTIDE SEQUENCE [LARGE SCALE GENOMIC DNA]</scope>
    <source>
        <strain evidence="8 9">KJZ-14</strain>
    </source>
</reference>